<comment type="cofactor">
    <cofactor evidence="1">
        <name>FMN</name>
        <dbReference type="ChEBI" id="CHEBI:58210"/>
    </cofactor>
</comment>
<dbReference type="EMBL" id="QKTW01000017">
    <property type="protein sequence ID" value="PZF72714.1"/>
    <property type="molecule type" value="Genomic_DNA"/>
</dbReference>
<evidence type="ECO:0000313" key="6">
    <source>
        <dbReference type="Proteomes" id="UP000248745"/>
    </source>
</evidence>
<dbReference type="Pfam" id="PF00724">
    <property type="entry name" value="Oxidored_FMN"/>
    <property type="match status" value="1"/>
</dbReference>
<evidence type="ECO:0000256" key="1">
    <source>
        <dbReference type="ARBA" id="ARBA00001917"/>
    </source>
</evidence>
<reference evidence="5 6" key="1">
    <citation type="submission" date="2018-06" db="EMBL/GenBank/DDBJ databases">
        <title>Mucibacter soli gen. nov., sp. nov., a new member of the family Chitinophagaceae producing mucin.</title>
        <authorList>
            <person name="Kim M.-K."/>
            <person name="Park S."/>
            <person name="Kim T.-S."/>
            <person name="Joung Y."/>
            <person name="Han J.-H."/>
            <person name="Kim S.B."/>
        </authorList>
    </citation>
    <scope>NUCLEOTIDE SEQUENCE [LARGE SCALE GENOMIC DNA]</scope>
    <source>
        <strain evidence="5 6">R1-15</strain>
    </source>
</reference>
<name>A0A2W2AXJ0_9BACT</name>
<dbReference type="SUPFAM" id="SSF51395">
    <property type="entry name" value="FMN-linked oxidoreductases"/>
    <property type="match status" value="1"/>
</dbReference>
<dbReference type="GO" id="GO:0005829">
    <property type="term" value="C:cytosol"/>
    <property type="evidence" value="ECO:0007669"/>
    <property type="project" value="UniProtKB-ARBA"/>
</dbReference>
<dbReference type="PANTHER" id="PTHR22893">
    <property type="entry name" value="NADH OXIDOREDUCTASE-RELATED"/>
    <property type="match status" value="1"/>
</dbReference>
<dbReference type="InterPro" id="IPR045247">
    <property type="entry name" value="Oye-like"/>
</dbReference>
<dbReference type="InterPro" id="IPR001155">
    <property type="entry name" value="OxRdtase_FMN_N"/>
</dbReference>
<evidence type="ECO:0000256" key="3">
    <source>
        <dbReference type="ARBA" id="ARBA00023002"/>
    </source>
</evidence>
<dbReference type="GO" id="GO:0010181">
    <property type="term" value="F:FMN binding"/>
    <property type="evidence" value="ECO:0007669"/>
    <property type="project" value="InterPro"/>
</dbReference>
<gene>
    <name evidence="5" type="ORF">DN068_12680</name>
</gene>
<dbReference type="OrthoDB" id="9772736at2"/>
<accession>A0A2W2AXJ0</accession>
<dbReference type="RefSeq" id="WP_110999305.1">
    <property type="nucleotide sequence ID" value="NZ_QKTW01000017.1"/>
</dbReference>
<dbReference type="PANTHER" id="PTHR22893:SF91">
    <property type="entry name" value="NADPH DEHYDROGENASE 2-RELATED"/>
    <property type="match status" value="1"/>
</dbReference>
<comment type="caution">
    <text evidence="5">The sequence shown here is derived from an EMBL/GenBank/DDBJ whole genome shotgun (WGS) entry which is preliminary data.</text>
</comment>
<dbReference type="FunFam" id="3.20.20.70:FF:000059">
    <property type="entry name" value="N-ethylmaleimide reductase, FMN-linked"/>
    <property type="match status" value="1"/>
</dbReference>
<evidence type="ECO:0000313" key="5">
    <source>
        <dbReference type="EMBL" id="PZF72714.1"/>
    </source>
</evidence>
<evidence type="ECO:0000256" key="2">
    <source>
        <dbReference type="ARBA" id="ARBA00005979"/>
    </source>
</evidence>
<dbReference type="CDD" id="cd02933">
    <property type="entry name" value="OYE_like_FMN"/>
    <property type="match status" value="1"/>
</dbReference>
<keyword evidence="3" id="KW-0560">Oxidoreductase</keyword>
<sequence length="361" mass="39535">MKILESISIGNLELKNRMVMAPMTRSRANDEGVINDLAVVYYKQRATAGLIISEAINISVQGKGMPNTPGLYADEQIAAWKKITDAVHDAGGKIFAQLSHAGRVAHSMNRDGILPVAPSAVSIKGQKAHTSNGQMDYETPSELTVSEIESIIEDYMRAGANALKAGFDGVELHAALGYLPNQFLIESSNLRSDEYGGTIENRMRFIVEVLKGLIAIVGIDKVGVKLSPAIPINNMFDDNQKEVYSQLFLALNKLPLAYVHLMEALFPLEDFPHFPQKPLYETGHLINIPIITNGGYNRDSAEAVVQENKAQLVSFGGLFLANPDLPRRFELNASLNEPDRATMYVGGDEKGYTDYPTLNAI</sequence>
<dbReference type="AlphaFoldDB" id="A0A2W2AXJ0"/>
<dbReference type="Proteomes" id="UP000248745">
    <property type="component" value="Unassembled WGS sequence"/>
</dbReference>
<dbReference type="Gene3D" id="3.20.20.70">
    <property type="entry name" value="Aldolase class I"/>
    <property type="match status" value="1"/>
</dbReference>
<dbReference type="InterPro" id="IPR013785">
    <property type="entry name" value="Aldolase_TIM"/>
</dbReference>
<evidence type="ECO:0000259" key="4">
    <source>
        <dbReference type="Pfam" id="PF00724"/>
    </source>
</evidence>
<feature type="domain" description="NADH:flavin oxidoreductase/NADH oxidase N-terminal" evidence="4">
    <location>
        <begin position="3"/>
        <end position="332"/>
    </location>
</feature>
<dbReference type="GO" id="GO:0016628">
    <property type="term" value="F:oxidoreductase activity, acting on the CH-CH group of donors, NAD or NADP as acceptor"/>
    <property type="evidence" value="ECO:0007669"/>
    <property type="project" value="UniProtKB-ARBA"/>
</dbReference>
<proteinExistence type="inferred from homology"/>
<organism evidence="5 6">
    <name type="scientific">Taibaiella soli</name>
    <dbReference type="NCBI Taxonomy" id="1649169"/>
    <lineage>
        <taxon>Bacteria</taxon>
        <taxon>Pseudomonadati</taxon>
        <taxon>Bacteroidota</taxon>
        <taxon>Chitinophagia</taxon>
        <taxon>Chitinophagales</taxon>
        <taxon>Chitinophagaceae</taxon>
        <taxon>Taibaiella</taxon>
    </lineage>
</organism>
<protein>
    <submittedName>
        <fullName evidence="5">Alkene reductase</fullName>
    </submittedName>
</protein>
<keyword evidence="6" id="KW-1185">Reference proteome</keyword>
<comment type="similarity">
    <text evidence="2">Belongs to the NADH:flavin oxidoreductase/NADH oxidase family.</text>
</comment>